<reference evidence="4" key="1">
    <citation type="journal article" date="2014" name="Int. J. Syst. Evol. Microbiol.">
        <title>Complete genome sequence of Corynebacterium casei LMG S-19264T (=DSM 44701T), isolated from a smear-ripened cheese.</title>
        <authorList>
            <consortium name="US DOE Joint Genome Institute (JGI-PGF)"/>
            <person name="Walter F."/>
            <person name="Albersmeier A."/>
            <person name="Kalinowski J."/>
            <person name="Ruckert C."/>
        </authorList>
    </citation>
    <scope>NUCLEOTIDE SEQUENCE</scope>
    <source>
        <strain evidence="4">JCM 4784</strain>
    </source>
</reference>
<keyword evidence="5" id="KW-1185">Reference proteome</keyword>
<feature type="region of interest" description="Disordered" evidence="2">
    <location>
        <begin position="1"/>
        <end position="62"/>
    </location>
</feature>
<evidence type="ECO:0000259" key="3">
    <source>
        <dbReference type="Pfam" id="PF05532"/>
    </source>
</evidence>
<dbReference type="EMBL" id="BNBT01000040">
    <property type="protein sequence ID" value="GHE60109.1"/>
    <property type="molecule type" value="Genomic_DNA"/>
</dbReference>
<dbReference type="InterPro" id="IPR008462">
    <property type="entry name" value="CsbD"/>
</dbReference>
<name>A0A919DMP1_9ACTN</name>
<evidence type="ECO:0000313" key="4">
    <source>
        <dbReference type="EMBL" id="GHE60109.1"/>
    </source>
</evidence>
<gene>
    <name evidence="4" type="ORF">GCM10018785_31540</name>
</gene>
<dbReference type="RefSeq" id="WP_190136564.1">
    <property type="nucleotide sequence ID" value="NZ_BNBT01000040.1"/>
</dbReference>
<accession>A0A919DMP1</accession>
<organism evidence="4 5">
    <name type="scientific">Streptomyces longispororuber</name>
    <dbReference type="NCBI Taxonomy" id="68230"/>
    <lineage>
        <taxon>Bacteria</taxon>
        <taxon>Bacillati</taxon>
        <taxon>Actinomycetota</taxon>
        <taxon>Actinomycetes</taxon>
        <taxon>Kitasatosporales</taxon>
        <taxon>Streptomycetaceae</taxon>
        <taxon>Streptomyces</taxon>
    </lineage>
</organism>
<protein>
    <recommendedName>
        <fullName evidence="3">CsbD-like domain-containing protein</fullName>
    </recommendedName>
</protein>
<sequence>MGMDKAKGKAKEMAGKATGNDRMQAKGKAEQAKAKMREAADKARSKARDTTEGVRDSYREDR</sequence>
<dbReference type="Proteomes" id="UP000608024">
    <property type="component" value="Unassembled WGS sequence"/>
</dbReference>
<proteinExistence type="inferred from homology"/>
<dbReference type="SUPFAM" id="SSF69047">
    <property type="entry name" value="Hypothetical protein YjbJ"/>
    <property type="match status" value="1"/>
</dbReference>
<comment type="similarity">
    <text evidence="1">Belongs to the UPF0337 (CsbD) family.</text>
</comment>
<evidence type="ECO:0000256" key="2">
    <source>
        <dbReference type="SAM" id="MobiDB-lite"/>
    </source>
</evidence>
<reference evidence="4" key="2">
    <citation type="submission" date="2020-09" db="EMBL/GenBank/DDBJ databases">
        <authorList>
            <person name="Sun Q."/>
            <person name="Ohkuma M."/>
        </authorList>
    </citation>
    <scope>NUCLEOTIDE SEQUENCE</scope>
    <source>
        <strain evidence="4">JCM 4784</strain>
    </source>
</reference>
<dbReference type="AlphaFoldDB" id="A0A919DMP1"/>
<evidence type="ECO:0000313" key="5">
    <source>
        <dbReference type="Proteomes" id="UP000608024"/>
    </source>
</evidence>
<evidence type="ECO:0000256" key="1">
    <source>
        <dbReference type="ARBA" id="ARBA00009129"/>
    </source>
</evidence>
<feature type="domain" description="CsbD-like" evidence="3">
    <location>
        <begin position="3"/>
        <end position="49"/>
    </location>
</feature>
<feature type="compositionally biased region" description="Basic and acidic residues" evidence="2">
    <location>
        <begin position="23"/>
        <end position="62"/>
    </location>
</feature>
<dbReference type="InterPro" id="IPR036629">
    <property type="entry name" value="YjbJ_sf"/>
</dbReference>
<comment type="caution">
    <text evidence="4">The sequence shown here is derived from an EMBL/GenBank/DDBJ whole genome shotgun (WGS) entry which is preliminary data.</text>
</comment>
<feature type="compositionally biased region" description="Basic and acidic residues" evidence="2">
    <location>
        <begin position="1"/>
        <end position="14"/>
    </location>
</feature>
<dbReference type="Pfam" id="PF05532">
    <property type="entry name" value="CsbD"/>
    <property type="match status" value="1"/>
</dbReference>
<dbReference type="Gene3D" id="1.10.1470.10">
    <property type="entry name" value="YjbJ"/>
    <property type="match status" value="1"/>
</dbReference>